<evidence type="ECO:0000256" key="3">
    <source>
        <dbReference type="ARBA" id="ARBA00022764"/>
    </source>
</evidence>
<feature type="chain" id="PRO_5044913743" description="Lipopolysaccharide export system protein LptA" evidence="4">
    <location>
        <begin position="26"/>
        <end position="188"/>
    </location>
</feature>
<evidence type="ECO:0000256" key="2">
    <source>
        <dbReference type="ARBA" id="ARBA00022729"/>
    </source>
</evidence>
<feature type="compositionally biased region" description="Polar residues" evidence="5">
    <location>
        <begin position="150"/>
        <end position="160"/>
    </location>
</feature>
<reference evidence="7" key="1">
    <citation type="submission" date="2022-11" db="EMBL/GenBank/DDBJ databases">
        <title>Alteromonas sp. nov., isolated from sea water of the Qingdao.</title>
        <authorList>
            <person name="Wang Q."/>
        </authorList>
    </citation>
    <scope>NUCLEOTIDE SEQUENCE</scope>
    <source>
        <strain evidence="7">ASW11-7</strain>
    </source>
</reference>
<evidence type="ECO:0000256" key="1">
    <source>
        <dbReference type="ARBA" id="ARBA00022448"/>
    </source>
</evidence>
<keyword evidence="8" id="KW-1185">Reference proteome</keyword>
<evidence type="ECO:0000256" key="4">
    <source>
        <dbReference type="HAMAP-Rule" id="MF_01914"/>
    </source>
</evidence>
<comment type="subcellular location">
    <subcellularLocation>
        <location evidence="4">Periplasm</location>
    </subcellularLocation>
</comment>
<comment type="function">
    <text evidence="4">Involved in the assembly of lipopolysaccharide (LPS). Required for the translocation of LPS from the inner membrane to the outer membrane. May form a bridge between the inner membrane and the outer membrane, via interactions with LptC and LptD, thereby facilitating LPS transfer across the periplasm.</text>
</comment>
<dbReference type="HAMAP" id="MF_01914">
    <property type="entry name" value="LPS_assembly_LptA"/>
    <property type="match status" value="1"/>
</dbReference>
<feature type="compositionally biased region" description="Basic and acidic residues" evidence="5">
    <location>
        <begin position="168"/>
        <end position="188"/>
    </location>
</feature>
<organism evidence="7 8">
    <name type="scientific">Alteromonas aquimaris</name>
    <dbReference type="NCBI Taxonomy" id="2998417"/>
    <lineage>
        <taxon>Bacteria</taxon>
        <taxon>Pseudomonadati</taxon>
        <taxon>Pseudomonadota</taxon>
        <taxon>Gammaproteobacteria</taxon>
        <taxon>Alteromonadales</taxon>
        <taxon>Alteromonadaceae</taxon>
        <taxon>Alteromonas/Salinimonas group</taxon>
        <taxon>Alteromonas</taxon>
    </lineage>
</organism>
<evidence type="ECO:0000256" key="5">
    <source>
        <dbReference type="SAM" id="MobiDB-lite"/>
    </source>
</evidence>
<gene>
    <name evidence="4 7" type="primary">lptA</name>
    <name evidence="7" type="ORF">OPS25_13165</name>
</gene>
<dbReference type="Gene3D" id="2.60.450.10">
    <property type="entry name" value="Lipopolysaccharide (LPS) transport protein A like domain"/>
    <property type="match status" value="1"/>
</dbReference>
<dbReference type="Proteomes" id="UP001142810">
    <property type="component" value="Unassembled WGS sequence"/>
</dbReference>
<evidence type="ECO:0000313" key="8">
    <source>
        <dbReference type="Proteomes" id="UP001142810"/>
    </source>
</evidence>
<dbReference type="PANTHER" id="PTHR36504:SF1">
    <property type="entry name" value="LIPOPOLYSACCHARIDE EXPORT SYSTEM PROTEIN LPTA"/>
    <property type="match status" value="1"/>
</dbReference>
<feature type="region of interest" description="Disordered" evidence="5">
    <location>
        <begin position="150"/>
        <end position="188"/>
    </location>
</feature>
<comment type="similarity">
    <text evidence="4">Belongs to the LptA family.</text>
</comment>
<protein>
    <recommendedName>
        <fullName evidence="4">Lipopolysaccharide export system protein LptA</fullName>
    </recommendedName>
</protein>
<evidence type="ECO:0000259" key="6">
    <source>
        <dbReference type="Pfam" id="PF03968"/>
    </source>
</evidence>
<dbReference type="EMBL" id="JAPFRD010000011">
    <property type="protein sequence ID" value="MCW8109454.1"/>
    <property type="molecule type" value="Genomic_DNA"/>
</dbReference>
<keyword evidence="3 4" id="KW-0574">Periplasm</keyword>
<dbReference type="NCBIfam" id="TIGR03002">
    <property type="entry name" value="outer_YhbN_LptA"/>
    <property type="match status" value="1"/>
</dbReference>
<dbReference type="InterPro" id="IPR005653">
    <property type="entry name" value="OstA-like_N"/>
</dbReference>
<dbReference type="Pfam" id="PF03968">
    <property type="entry name" value="LptD_N"/>
    <property type="match status" value="1"/>
</dbReference>
<proteinExistence type="inferred from homology"/>
<comment type="subunit">
    <text evidence="4">Component of the lipopolysaccharide transport and assembly complex.</text>
</comment>
<dbReference type="InterPro" id="IPR014340">
    <property type="entry name" value="LptA"/>
</dbReference>
<feature type="domain" description="Organic solvent tolerance-like N-terminal" evidence="6">
    <location>
        <begin position="35"/>
        <end position="145"/>
    </location>
</feature>
<comment type="caution">
    <text evidence="7">The sequence shown here is derived from an EMBL/GenBank/DDBJ whole genome shotgun (WGS) entry which is preliminary data.</text>
</comment>
<feature type="signal peptide" evidence="4">
    <location>
        <begin position="1"/>
        <end position="25"/>
    </location>
</feature>
<dbReference type="PANTHER" id="PTHR36504">
    <property type="entry name" value="LIPOPOLYSACCHARIDE EXPORT SYSTEM PROTEIN LPTA"/>
    <property type="match status" value="1"/>
</dbReference>
<evidence type="ECO:0000313" key="7">
    <source>
        <dbReference type="EMBL" id="MCW8109454.1"/>
    </source>
</evidence>
<accession>A0ABT3P9M1</accession>
<dbReference type="InterPro" id="IPR052037">
    <property type="entry name" value="LPS_export_LptA"/>
</dbReference>
<name>A0ABT3P9M1_9ALTE</name>
<sequence precursor="true">MSKLRLPHKLLLLISLSLLSSICLAGPKDFRQPIKVDAKSQFVDGKNKISLFKDEVRITQGTLQIDASEVEVNASKGEGKEVFIARGNPAHYQQKMEDGTLVKAQANEIRYEVNKRTISLTGNAELQQDTSSVKGDTISYDMNKEQLLATSNEENSQGRVTTVFRPETVTKKDEENEEEASKQDKEQP</sequence>
<dbReference type="RefSeq" id="WP_265618230.1">
    <property type="nucleotide sequence ID" value="NZ_JAPFRD010000011.1"/>
</dbReference>
<keyword evidence="1 4" id="KW-0813">Transport</keyword>
<keyword evidence="2 4" id="KW-0732">Signal</keyword>